<protein>
    <submittedName>
        <fullName evidence="3">Fumarylacetoacetate hydrolase family protein</fullName>
    </submittedName>
</protein>
<dbReference type="InterPro" id="IPR011234">
    <property type="entry name" value="Fumarylacetoacetase-like_C"/>
</dbReference>
<dbReference type="InterPro" id="IPR036663">
    <property type="entry name" value="Fumarylacetoacetase_C_sf"/>
</dbReference>
<dbReference type="Proteomes" id="UP001162793">
    <property type="component" value="Unassembled WGS sequence"/>
</dbReference>
<dbReference type="AlphaFoldDB" id="A0AA41WMZ6"/>
<dbReference type="GO" id="GO:0016787">
    <property type="term" value="F:hydrolase activity"/>
    <property type="evidence" value="ECO:0007669"/>
    <property type="project" value="UniProtKB-KW"/>
</dbReference>
<accession>A0AA41WMZ6</accession>
<organism evidence="3 4">
    <name type="scientific">Ralstonia chuxiongensis</name>
    <dbReference type="NCBI Taxonomy" id="2957504"/>
    <lineage>
        <taxon>Bacteria</taxon>
        <taxon>Pseudomonadati</taxon>
        <taxon>Pseudomonadota</taxon>
        <taxon>Betaproteobacteria</taxon>
        <taxon>Burkholderiales</taxon>
        <taxon>Burkholderiaceae</taxon>
        <taxon>Ralstonia</taxon>
    </lineage>
</organism>
<dbReference type="SUPFAM" id="SSF56529">
    <property type="entry name" value="FAH"/>
    <property type="match status" value="1"/>
</dbReference>
<keyword evidence="3" id="KW-0378">Hydrolase</keyword>
<dbReference type="RefSeq" id="WP_253535983.1">
    <property type="nucleotide sequence ID" value="NZ_JAMYWC010000002.1"/>
</dbReference>
<dbReference type="Pfam" id="PF01557">
    <property type="entry name" value="FAA_hydrolase"/>
    <property type="match status" value="1"/>
</dbReference>
<dbReference type="PANTHER" id="PTHR43211:SF1">
    <property type="entry name" value="BLL6422 PROTEIN"/>
    <property type="match status" value="1"/>
</dbReference>
<feature type="domain" description="Fumarylacetoacetase N-terminal" evidence="2">
    <location>
        <begin position="1"/>
        <end position="78"/>
    </location>
</feature>
<dbReference type="Gene3D" id="3.90.850.10">
    <property type="entry name" value="Fumarylacetoacetase-like, C-terminal domain"/>
    <property type="match status" value="1"/>
</dbReference>
<dbReference type="EMBL" id="JAMYWC010000002">
    <property type="protein sequence ID" value="MCP1172030.1"/>
    <property type="molecule type" value="Genomic_DNA"/>
</dbReference>
<reference evidence="4" key="1">
    <citation type="journal article" date="2023" name="Front. Microbiol.">
        <title>Ralstonia chuxiongensis sp. nov., Ralstonia mojiangensis sp. nov., and Ralstonia soli sp. nov., isolated from tobacco fields, are three novel species in the family Burkholderiaceae.</title>
        <authorList>
            <person name="Lu C.H."/>
            <person name="Zhang Y.Y."/>
            <person name="Jiang N."/>
            <person name="Chen W."/>
            <person name="Shao X."/>
            <person name="Zhao Z.M."/>
            <person name="Lu W.L."/>
            <person name="Hu X."/>
            <person name="Xi Y.X."/>
            <person name="Zou S.Y."/>
            <person name="Wei Q.J."/>
            <person name="Lin Z.L."/>
            <person name="Gong L."/>
            <person name="Gai X.T."/>
            <person name="Zhang L.Q."/>
            <person name="Li J.Y."/>
            <person name="Jin Y."/>
            <person name="Xia Z.Y."/>
        </authorList>
    </citation>
    <scope>NUCLEOTIDE SEQUENCE [LARGE SCALE GENOMIC DNA]</scope>
    <source>
        <strain evidence="4">21YRMH01-3</strain>
    </source>
</reference>
<comment type="caution">
    <text evidence="3">The sequence shown here is derived from an EMBL/GenBank/DDBJ whole genome shotgun (WGS) entry which is preliminary data.</text>
</comment>
<evidence type="ECO:0000259" key="1">
    <source>
        <dbReference type="Pfam" id="PF01557"/>
    </source>
</evidence>
<gene>
    <name evidence="3" type="ORF">NKG59_06650</name>
</gene>
<keyword evidence="4" id="KW-1185">Reference proteome</keyword>
<evidence type="ECO:0000313" key="3">
    <source>
        <dbReference type="EMBL" id="MCP1172030.1"/>
    </source>
</evidence>
<evidence type="ECO:0000313" key="4">
    <source>
        <dbReference type="Proteomes" id="UP001162793"/>
    </source>
</evidence>
<feature type="domain" description="Fumarylacetoacetase-like C-terminal" evidence="1">
    <location>
        <begin position="82"/>
        <end position="322"/>
    </location>
</feature>
<name>A0AA41WMZ6_9RALS</name>
<proteinExistence type="predicted"/>
<evidence type="ECO:0000259" key="2">
    <source>
        <dbReference type="Pfam" id="PF18288"/>
    </source>
</evidence>
<sequence>MKFATLPGEGTDGRLVLVSRDLQRAVDATPIAATLIDALERWEHVAPKLQARYDDLNAGRIADARAFDAAACLAPLPRSPQWCDGSAFLNHGRLMERAFNTPPIPDFATIPVMYQGASDDFLSPTQDVPLPSEADGIDFEGEFGVVVGRIPMGVSATQALEHIRLLVQINDWSLRAFGPREMKTGFGFLQAKPSTSFAPVAITPDELGGNWRDGRVQLRLHIEWNGHWFGHPCGSEMNFSFGDLIAHAARTRQLSAGTIIGSGTVSNVSRTAGSACIAERRVIEIIDEGEAKTGFMRFGDRVRMMAHDAEGEMPFGIIEQRVVQAGAASAKEEHR</sequence>
<dbReference type="InterPro" id="IPR041072">
    <property type="entry name" value="FAA_hydro_N"/>
</dbReference>
<dbReference type="PANTHER" id="PTHR43211">
    <property type="entry name" value="FUMARYLACETOACETATE HYDROLASE"/>
    <property type="match status" value="1"/>
</dbReference>
<dbReference type="Pfam" id="PF18288">
    <property type="entry name" value="FAA_hydro_N_2"/>
    <property type="match status" value="1"/>
</dbReference>